<dbReference type="Proteomes" id="UP001356170">
    <property type="component" value="Unassembled WGS sequence"/>
</dbReference>
<organism evidence="2 3">
    <name type="scientific">Aquilutibacter rugosus</name>
    <dbReference type="NCBI Taxonomy" id="3115820"/>
    <lineage>
        <taxon>Bacteria</taxon>
        <taxon>Pseudomonadati</taxon>
        <taxon>Pseudomonadota</taxon>
        <taxon>Gammaproteobacteria</taxon>
        <taxon>Lysobacterales</taxon>
        <taxon>Lysobacteraceae</taxon>
        <taxon>Aquilutibacter</taxon>
    </lineage>
</organism>
<sequence length="125" mass="13598">MSISYTPELTASMSVKNLDQSIAWYEKVLNFSLLFRADEIGYCELATRVPGVSIGLCQNEEVSAGGNATNVWGVSDIHEAKAHLDSHGVRQDGGIQEVPEMVKLLTFYDPDGNTMMFAELLAGQG</sequence>
<keyword evidence="3" id="KW-1185">Reference proteome</keyword>
<evidence type="ECO:0000313" key="3">
    <source>
        <dbReference type="Proteomes" id="UP001356170"/>
    </source>
</evidence>
<dbReference type="EMBL" id="JAZHBO010000002">
    <property type="protein sequence ID" value="MEF2155801.1"/>
    <property type="molecule type" value="Genomic_DNA"/>
</dbReference>
<dbReference type="RefSeq" id="WP_331703790.1">
    <property type="nucleotide sequence ID" value="NZ_JAZHBO010000002.1"/>
</dbReference>
<accession>A0ABU7UZ46</accession>
<dbReference type="InterPro" id="IPR004360">
    <property type="entry name" value="Glyas_Fos-R_dOase_dom"/>
</dbReference>
<dbReference type="CDD" id="cd06587">
    <property type="entry name" value="VOC"/>
    <property type="match status" value="1"/>
</dbReference>
<comment type="caution">
    <text evidence="2">The sequence shown here is derived from an EMBL/GenBank/DDBJ whole genome shotgun (WGS) entry which is preliminary data.</text>
</comment>
<dbReference type="InterPro" id="IPR029068">
    <property type="entry name" value="Glyas_Bleomycin-R_OHBP_Dase"/>
</dbReference>
<reference evidence="2 3" key="1">
    <citation type="submission" date="2024-01" db="EMBL/GenBank/DDBJ databases">
        <title>Novel species of the genus Luteimonas isolated from rivers.</title>
        <authorList>
            <person name="Lu H."/>
        </authorList>
    </citation>
    <scope>NUCLEOTIDE SEQUENCE [LARGE SCALE GENOMIC DNA]</scope>
    <source>
        <strain evidence="2 3">FXH3W</strain>
    </source>
</reference>
<dbReference type="Gene3D" id="3.10.180.10">
    <property type="entry name" value="2,3-Dihydroxybiphenyl 1,2-Dioxygenase, domain 1"/>
    <property type="match status" value="1"/>
</dbReference>
<feature type="domain" description="VOC" evidence="1">
    <location>
        <begin position="6"/>
        <end position="120"/>
    </location>
</feature>
<name>A0ABU7UZ46_9GAMM</name>
<protein>
    <submittedName>
        <fullName evidence="2">VOC family protein</fullName>
    </submittedName>
</protein>
<dbReference type="Pfam" id="PF00903">
    <property type="entry name" value="Glyoxalase"/>
    <property type="match status" value="1"/>
</dbReference>
<dbReference type="InterPro" id="IPR037523">
    <property type="entry name" value="VOC_core"/>
</dbReference>
<dbReference type="SUPFAM" id="SSF54593">
    <property type="entry name" value="Glyoxalase/Bleomycin resistance protein/Dihydroxybiphenyl dioxygenase"/>
    <property type="match status" value="1"/>
</dbReference>
<dbReference type="PROSITE" id="PS51819">
    <property type="entry name" value="VOC"/>
    <property type="match status" value="1"/>
</dbReference>
<evidence type="ECO:0000259" key="1">
    <source>
        <dbReference type="PROSITE" id="PS51819"/>
    </source>
</evidence>
<proteinExistence type="predicted"/>
<evidence type="ECO:0000313" key="2">
    <source>
        <dbReference type="EMBL" id="MEF2155801.1"/>
    </source>
</evidence>
<gene>
    <name evidence="2" type="ORF">V3390_06070</name>
</gene>